<keyword evidence="1" id="KW-0805">Transcription regulation</keyword>
<comment type="caution">
    <text evidence="4">The sequence shown here is derived from an EMBL/GenBank/DDBJ whole genome shotgun (WGS) entry which is preliminary data.</text>
</comment>
<protein>
    <submittedName>
        <fullName evidence="4">DNA-binding protein</fullName>
    </submittedName>
</protein>
<sequence>MAFLLKKENQQKIDILNYLELSPSQTASIKQISEDLLLSTFIIKKALTQVSEDLSTHHIFGLKLIESQKKITFTSDGSDSILTLKWIYLKQSTLFLLLDGFFKEEYSTLESFSKKYFLSLPTAYLLKVELEKHLQHFNLSISSELTLEGQEKTLRFFMFNVYFHYFNSLELPFSKDLINLVENFINNLSFATGFSYSATQRLKLHYFLLVTFQRLYHGQTLTKNESLVSFNSIQLKLKKTIFSFFDQTTSLTTKENELETSFLISFLYSENLIPNLSSTAALSFIHSASEATVQLTSLFLNALKKMFDISIEMPNYTYLQKELNRIHYKYLNFNEPLATPPFQFNTSFLKENYPDFFIFIDDFTQKNLILLHETDTLYYDYLFTLIKYIPLSLLTHPIYVCVDFSRGRSYNHFIATNIKSFKFLNIVIEKRISDNTNLYLSDFKPTGLTLDFILWKNPPLPSDWEHFGNKIIELKNNER</sequence>
<reference evidence="4 5" key="1">
    <citation type="journal article" date="2018" name="Int. J. Food Microbiol.">
        <title>Growth of Carnobacterium spp. isolated from chilled vacuum-packaged meat under relevant acidic conditions.</title>
        <authorList>
            <person name="Zhang P."/>
            <person name="Badoni M."/>
            <person name="Ganzle M."/>
            <person name="Yang X."/>
        </authorList>
    </citation>
    <scope>NUCLEOTIDE SEQUENCE [LARGE SCALE GENOMIC DNA]</scope>
    <source>
        <strain evidence="4 5">B2</strain>
    </source>
</reference>
<dbReference type="PANTHER" id="PTHR30185:SF18">
    <property type="entry name" value="TRANSCRIPTIONAL REGULATOR MTLR"/>
    <property type="match status" value="1"/>
</dbReference>
<dbReference type="PANTHER" id="PTHR30185">
    <property type="entry name" value="CRYPTIC BETA-GLUCOSIDE BGL OPERON ANTITERMINATOR"/>
    <property type="match status" value="1"/>
</dbReference>
<evidence type="ECO:0000313" key="5">
    <source>
        <dbReference type="Proteomes" id="UP000297938"/>
    </source>
</evidence>
<keyword evidence="4" id="KW-0238">DNA-binding</keyword>
<evidence type="ECO:0000256" key="2">
    <source>
        <dbReference type="ARBA" id="ARBA00023163"/>
    </source>
</evidence>
<dbReference type="Proteomes" id="UP000297938">
    <property type="component" value="Unassembled WGS sequence"/>
</dbReference>
<gene>
    <name evidence="4" type="ORF">CKN69_07305</name>
</gene>
<accession>A0A2R8A392</accession>
<dbReference type="AlphaFoldDB" id="A0A2R8A392"/>
<evidence type="ECO:0000256" key="1">
    <source>
        <dbReference type="ARBA" id="ARBA00023015"/>
    </source>
</evidence>
<organism evidence="4 5">
    <name type="scientific">Carnobacterium divergens</name>
    <name type="common">Lactobacillus divergens</name>
    <dbReference type="NCBI Taxonomy" id="2748"/>
    <lineage>
        <taxon>Bacteria</taxon>
        <taxon>Bacillati</taxon>
        <taxon>Bacillota</taxon>
        <taxon>Bacilli</taxon>
        <taxon>Lactobacillales</taxon>
        <taxon>Carnobacteriaceae</taxon>
        <taxon>Carnobacterium</taxon>
    </lineage>
</organism>
<dbReference type="STRING" id="2748.CDIV41_140027"/>
<dbReference type="GO" id="GO:0003677">
    <property type="term" value="F:DNA binding"/>
    <property type="evidence" value="ECO:0007669"/>
    <property type="project" value="UniProtKB-KW"/>
</dbReference>
<proteinExistence type="predicted"/>
<dbReference type="RefSeq" id="WP_074401475.1">
    <property type="nucleotide sequence ID" value="NZ_FLLU01000006.1"/>
</dbReference>
<dbReference type="Pfam" id="PF05043">
    <property type="entry name" value="Mga"/>
    <property type="match status" value="1"/>
</dbReference>
<evidence type="ECO:0000313" key="4">
    <source>
        <dbReference type="EMBL" id="TFJ26553.1"/>
    </source>
</evidence>
<feature type="domain" description="Mga helix-turn-helix" evidence="3">
    <location>
        <begin position="86"/>
        <end position="162"/>
    </location>
</feature>
<evidence type="ECO:0000259" key="3">
    <source>
        <dbReference type="Pfam" id="PF05043"/>
    </source>
</evidence>
<keyword evidence="2" id="KW-0804">Transcription</keyword>
<dbReference type="InterPro" id="IPR050661">
    <property type="entry name" value="BglG_antiterminators"/>
</dbReference>
<dbReference type="InterPro" id="IPR007737">
    <property type="entry name" value="Mga_HTH"/>
</dbReference>
<name>A0A2R8A392_CARDV</name>
<dbReference type="EMBL" id="NRPP01000011">
    <property type="protein sequence ID" value="TFJ26553.1"/>
    <property type="molecule type" value="Genomic_DNA"/>
</dbReference>